<gene>
    <name evidence="1" type="ORF">B9Z19DRAFT_1129621</name>
</gene>
<dbReference type="Proteomes" id="UP000244722">
    <property type="component" value="Unassembled WGS sequence"/>
</dbReference>
<keyword evidence="2" id="KW-1185">Reference proteome</keyword>
<evidence type="ECO:0000313" key="2">
    <source>
        <dbReference type="Proteomes" id="UP000244722"/>
    </source>
</evidence>
<dbReference type="EMBL" id="NESQ01000184">
    <property type="protein sequence ID" value="PUU76561.1"/>
    <property type="molecule type" value="Genomic_DNA"/>
</dbReference>
<comment type="caution">
    <text evidence="1">The sequence shown here is derived from an EMBL/GenBank/DDBJ whole genome shotgun (WGS) entry which is preliminary data.</text>
</comment>
<reference evidence="1 2" key="1">
    <citation type="submission" date="2017-04" db="EMBL/GenBank/DDBJ databases">
        <title>Draft genome sequence of Tuber borchii Vittad., a whitish edible truffle.</title>
        <authorList>
            <consortium name="DOE Joint Genome Institute"/>
            <person name="Murat C."/>
            <person name="Kuo A."/>
            <person name="Barry K.W."/>
            <person name="Clum A."/>
            <person name="Dockter R.B."/>
            <person name="Fauchery L."/>
            <person name="Iotti M."/>
            <person name="Kohler A."/>
            <person name="Labutti K."/>
            <person name="Lindquist E.A."/>
            <person name="Lipzen A."/>
            <person name="Ohm R.A."/>
            <person name="Wang M."/>
            <person name="Grigoriev I.V."/>
            <person name="Zambonelli A."/>
            <person name="Martin F.M."/>
        </authorList>
    </citation>
    <scope>NUCLEOTIDE SEQUENCE [LARGE SCALE GENOMIC DNA]</scope>
    <source>
        <strain evidence="1 2">Tbo3840</strain>
    </source>
</reference>
<evidence type="ECO:0000313" key="1">
    <source>
        <dbReference type="EMBL" id="PUU76561.1"/>
    </source>
</evidence>
<proteinExistence type="predicted"/>
<protein>
    <submittedName>
        <fullName evidence="1">Uncharacterized protein</fullName>
    </submittedName>
</protein>
<organism evidence="1 2">
    <name type="scientific">Tuber borchii</name>
    <name type="common">White truffle</name>
    <dbReference type="NCBI Taxonomy" id="42251"/>
    <lineage>
        <taxon>Eukaryota</taxon>
        <taxon>Fungi</taxon>
        <taxon>Dikarya</taxon>
        <taxon>Ascomycota</taxon>
        <taxon>Pezizomycotina</taxon>
        <taxon>Pezizomycetes</taxon>
        <taxon>Pezizales</taxon>
        <taxon>Tuberaceae</taxon>
        <taxon>Tuber</taxon>
    </lineage>
</organism>
<sequence>MALQSLLKGDFQGIRNVIAKPFHHGILCHPICPPPKGHHHMSIFHGTTKSSEGGSLYWPDSRGVRHAIVKPFYDVVLRHPICPRPRGRLHETIFHGATEFSEGGVLMAGYLSADFKARFSGS</sequence>
<accession>A0A2T6ZM46</accession>
<dbReference type="AlphaFoldDB" id="A0A2T6ZM46"/>
<name>A0A2T6ZM46_TUBBO</name>